<keyword evidence="1" id="KW-0175">Coiled coil</keyword>
<evidence type="ECO:0000313" key="4">
    <source>
        <dbReference type="EMBL" id="CAD8079998.1"/>
    </source>
</evidence>
<feature type="transmembrane region" description="Helical" evidence="3">
    <location>
        <begin position="168"/>
        <end position="187"/>
    </location>
</feature>
<feature type="transmembrane region" description="Helical" evidence="3">
    <location>
        <begin position="344"/>
        <end position="362"/>
    </location>
</feature>
<name>A0A8S1MIL8_9CILI</name>
<accession>A0A8S1MIL8</accession>
<keyword evidence="5" id="KW-1185">Reference proteome</keyword>
<feature type="coiled-coil region" evidence="1">
    <location>
        <begin position="1671"/>
        <end position="1698"/>
    </location>
</feature>
<evidence type="ECO:0000256" key="1">
    <source>
        <dbReference type="SAM" id="Coils"/>
    </source>
</evidence>
<feature type="transmembrane region" description="Helical" evidence="3">
    <location>
        <begin position="654"/>
        <end position="672"/>
    </location>
</feature>
<feature type="transmembrane region" description="Helical" evidence="3">
    <location>
        <begin position="1604"/>
        <end position="1625"/>
    </location>
</feature>
<organism evidence="4 5">
    <name type="scientific">Paramecium sonneborni</name>
    <dbReference type="NCBI Taxonomy" id="65129"/>
    <lineage>
        <taxon>Eukaryota</taxon>
        <taxon>Sar</taxon>
        <taxon>Alveolata</taxon>
        <taxon>Ciliophora</taxon>
        <taxon>Intramacronucleata</taxon>
        <taxon>Oligohymenophorea</taxon>
        <taxon>Peniculida</taxon>
        <taxon>Parameciidae</taxon>
        <taxon>Paramecium</taxon>
    </lineage>
</organism>
<reference evidence="4" key="1">
    <citation type="submission" date="2021-01" db="EMBL/GenBank/DDBJ databases">
        <authorList>
            <consortium name="Genoscope - CEA"/>
            <person name="William W."/>
        </authorList>
    </citation>
    <scope>NUCLEOTIDE SEQUENCE</scope>
</reference>
<feature type="transmembrane region" description="Helical" evidence="3">
    <location>
        <begin position="712"/>
        <end position="734"/>
    </location>
</feature>
<feature type="transmembrane region" description="Helical" evidence="3">
    <location>
        <begin position="474"/>
        <end position="496"/>
    </location>
</feature>
<feature type="transmembrane region" description="Helical" evidence="3">
    <location>
        <begin position="1577"/>
        <end position="1598"/>
    </location>
</feature>
<dbReference type="Proteomes" id="UP000692954">
    <property type="component" value="Unassembled WGS sequence"/>
</dbReference>
<evidence type="ECO:0000313" key="5">
    <source>
        <dbReference type="Proteomes" id="UP000692954"/>
    </source>
</evidence>
<gene>
    <name evidence="4" type="ORF">PSON_ATCC_30995.1.T0400017</name>
</gene>
<feature type="transmembrane region" description="Helical" evidence="3">
    <location>
        <begin position="449"/>
        <end position="467"/>
    </location>
</feature>
<feature type="transmembrane region" description="Helical" evidence="3">
    <location>
        <begin position="237"/>
        <end position="258"/>
    </location>
</feature>
<evidence type="ECO:0008006" key="6">
    <source>
        <dbReference type="Google" id="ProtNLM"/>
    </source>
</evidence>
<keyword evidence="3" id="KW-0812">Transmembrane</keyword>
<feature type="coiled-coil region" evidence="1">
    <location>
        <begin position="1286"/>
        <end position="1324"/>
    </location>
</feature>
<feature type="transmembrane region" description="Helical" evidence="3">
    <location>
        <begin position="595"/>
        <end position="616"/>
    </location>
</feature>
<feature type="transmembrane region" description="Helical" evidence="3">
    <location>
        <begin position="502"/>
        <end position="526"/>
    </location>
</feature>
<feature type="transmembrane region" description="Helical" evidence="3">
    <location>
        <begin position="207"/>
        <end position="230"/>
    </location>
</feature>
<feature type="transmembrane region" description="Helical" evidence="3">
    <location>
        <begin position="678"/>
        <end position="700"/>
    </location>
</feature>
<feature type="transmembrane region" description="Helical" evidence="3">
    <location>
        <begin position="754"/>
        <end position="778"/>
    </location>
</feature>
<feature type="transmembrane region" description="Helical" evidence="3">
    <location>
        <begin position="408"/>
        <end position="429"/>
    </location>
</feature>
<evidence type="ECO:0000256" key="3">
    <source>
        <dbReference type="SAM" id="Phobius"/>
    </source>
</evidence>
<feature type="transmembrane region" description="Helical" evidence="3">
    <location>
        <begin position="1384"/>
        <end position="1404"/>
    </location>
</feature>
<protein>
    <recommendedName>
        <fullName evidence="6">Transmembrane protein</fullName>
    </recommendedName>
</protein>
<feature type="transmembrane region" description="Helical" evidence="3">
    <location>
        <begin position="1518"/>
        <end position="1539"/>
    </location>
</feature>
<dbReference type="EMBL" id="CAJJDN010000040">
    <property type="protein sequence ID" value="CAD8079998.1"/>
    <property type="molecule type" value="Genomic_DNA"/>
</dbReference>
<proteinExistence type="predicted"/>
<keyword evidence="3" id="KW-1133">Transmembrane helix</keyword>
<feature type="region of interest" description="Disordered" evidence="2">
    <location>
        <begin position="1"/>
        <end position="29"/>
    </location>
</feature>
<feature type="transmembrane region" description="Helical" evidence="3">
    <location>
        <begin position="1545"/>
        <end position="1565"/>
    </location>
</feature>
<feature type="transmembrane region" description="Helical" evidence="3">
    <location>
        <begin position="1331"/>
        <end position="1352"/>
    </location>
</feature>
<feature type="transmembrane region" description="Helical" evidence="3">
    <location>
        <begin position="273"/>
        <end position="296"/>
    </location>
</feature>
<feature type="transmembrane region" description="Helical" evidence="3">
    <location>
        <begin position="104"/>
        <end position="124"/>
    </location>
</feature>
<feature type="transmembrane region" description="Helical" evidence="3">
    <location>
        <begin position="1480"/>
        <end position="1497"/>
    </location>
</feature>
<keyword evidence="3" id="KW-0472">Membrane</keyword>
<dbReference type="OrthoDB" id="296968at2759"/>
<feature type="transmembrane region" description="Helical" evidence="3">
    <location>
        <begin position="560"/>
        <end position="580"/>
    </location>
</feature>
<evidence type="ECO:0000256" key="2">
    <source>
        <dbReference type="SAM" id="MobiDB-lite"/>
    </source>
</evidence>
<sequence>MQQSSPREQNDDLNQPDQISSKPSLARSNTMQPIPKITKKFTIGGKQYSYVGPDHPYIQDLFQLVEERESNPNNNLLNKIININSQIENWFAAKCRFFNGSFEITHYHVLIWLFYLIIYVVFIFQTFDLQDQAEVQVNANKQIIVFNLTGLGALFTIYTLIIIMIKQVWFILIITFIGVLLPLWFLLNNYLNLLQLNQTANYDVSIIFILSFIVLIVLNGFLVSQLFIWLKSFMKEFFAAMVINFWCLFCVFLVGYYILEYIIVTPQIIFEDLLTYILSQLYIPLLLILIFSWFIIKARLFDWPEDVIQTAIDRLKEMLNKQYIKQETTSQQAVSWLQKNKVRIISYMIGIFYFIVEIWLFLKLASTLNNQLSNYSEIMTLAFEVTIVPIYLFLGVFISITNRELSRTFLYVPLFLGAPIIFSFLKLYFYLESNSITKDVIQSIGDAVYYGPLFLFIIWLTISMIGIEKRKLQMYSLGFLCFFLAFPLGVLIPLYYESTDEILLYVSYVLVAIGAIILIIIFIYFIKESLLAIWRVKQITEDDFPNFGEYAYYNLTPYGLWINASFFLLSIFFLGEFFWFSQEFEEKYQPTNVEIGTIFSLLIMHPILFFLINLALSGKSLQIKKDFEITNIEMEQNEQIENQKKLNALKIQNYTVLIGILCPVAVFIPIGIMQSNEIFQTCFLALAIGLPIIFLIYKVLTYIKNQSELYENFFSSFVSSLLWCCIIFPFGVIVPMLSIEFINTSDNFQTFAQIAVASGLFICIIGVTGTSLFFSILLNKEEFERKKRCIVEGLITYFYKEHVYSDMAVCSLIYMRYLIVGNQIERNFKKEQKTGLKKNNKEDVNPKLLIKKKLIEDMIQEYKPVGPIEYLGEDLECNKQLVSKLNYDKFVKQIEVKKKELQENKPNKCLMMFWECIQCKCGLEEMEQLDKDKENEIIQLRDIYKMDEEQGQIMEQLIPEFSNVYKLMDDNERTGLLLNFELEPTAQILAQRQQHVDIEQLDSQKTEKLRNLQRKDLSSKALTKITSTDYYQSLQQNNNLFPQFMHEVFMEFSNQEEGLPPSICYNDFKEFCRLTNLNFGLQEYTNHAKQIWLNQTFTLNERDFANLLKSALPNNSADKYQQLKKFTLEKIYPSLIKSIKSLYSNLKEANRLFLNNKLDPQLYPFCEENFDLQKKTKQEWQEEQSRLLIKMNDPDNINKSQISRANSIKFPKKSRKQLNFEYAEKVTEVERNYENKLSGCKKCCYSFLRFLNLIFCQILGSCWKTILGGFEDQKKKPIRKGWAQQIKQARLEMRDWKQVAKGAIEELFKQIHQYEEQLKEKLIVKQFRSTVSNIIAISTRVFDIYGLAALTFNSNVSWFGTDSSPTVEGQDIVDGSAFYDSYAFYFYASLSASVLYGILGRIAIHHVKQNTFGQNTINGLPASFTHSQWYLTKAIQILNGLFLRIMKSYIDAFVCDYDVEGSVIYVLVRDNSIECLSDQHYIYMGLAFIGVSIYYPLTTYMQPIFQFNDHSLDLKYRSTYLVVYVQCKLLILGLSSLFANFDSNSFKFQLIFASCIMLFIIIFYLRMKPCLIDWFNIIELFLFIIVFSVYVGAILILFVDNYLYGLIFTSSATSLILITLAAYFLKQFLDFRKREKIGVDPDLKQRQIKKKGLNQFIETKPEEKLNITNFKGKQKAREKKLMEQNQKIQEEKEKEIKKIQIIKKYEKQKSQSDFILDVEYLPIKQIEGNINEDRLDIKNVKLYEQRKT</sequence>
<feature type="transmembrane region" description="Helical" evidence="3">
    <location>
        <begin position="144"/>
        <end position="161"/>
    </location>
</feature>
<feature type="transmembrane region" description="Helical" evidence="3">
    <location>
        <begin position="382"/>
        <end position="401"/>
    </location>
</feature>
<comment type="caution">
    <text evidence="4">The sequence shown here is derived from an EMBL/GenBank/DDBJ whole genome shotgun (WGS) entry which is preliminary data.</text>
</comment>